<accession>A0A4Y8CHG5</accession>
<reference evidence="2 3" key="1">
    <citation type="submission" date="2017-11" db="EMBL/GenBank/DDBJ databases">
        <title>Comparative genomics of Botrytis spp.</title>
        <authorList>
            <person name="Valero-Jimenez C.A."/>
            <person name="Tapia P."/>
            <person name="Veloso J."/>
            <person name="Silva-Moreno E."/>
            <person name="Staats M."/>
            <person name="Valdes J.H."/>
            <person name="Van Kan J.A.L."/>
        </authorList>
    </citation>
    <scope>NUCLEOTIDE SEQUENCE [LARGE SCALE GENOMIC DNA]</scope>
    <source>
        <strain evidence="2 3">MUCL2830</strain>
    </source>
</reference>
<dbReference type="EMBL" id="PHWZ01000702">
    <property type="protein sequence ID" value="TEY32908.1"/>
    <property type="molecule type" value="Genomic_DNA"/>
</dbReference>
<keyword evidence="3" id="KW-1185">Reference proteome</keyword>
<dbReference type="OrthoDB" id="4771706at2759"/>
<evidence type="ECO:0000313" key="2">
    <source>
        <dbReference type="EMBL" id="TEY32908.1"/>
    </source>
</evidence>
<proteinExistence type="predicted"/>
<evidence type="ECO:0000313" key="3">
    <source>
        <dbReference type="Proteomes" id="UP000297299"/>
    </source>
</evidence>
<keyword evidence="1" id="KW-0472">Membrane</keyword>
<keyword evidence="1" id="KW-0812">Transmembrane</keyword>
<gene>
    <name evidence="2" type="ORF">BOTCAL_0706g00010</name>
</gene>
<evidence type="ECO:0000256" key="1">
    <source>
        <dbReference type="SAM" id="Phobius"/>
    </source>
</evidence>
<dbReference type="Proteomes" id="UP000297299">
    <property type="component" value="Unassembled WGS sequence"/>
</dbReference>
<sequence length="134" mass="15554">MAKLPQYAGQPSPDDYLTKQNGLTLHERPENMSPAKIRQYLASILVQNHECDVEEAKEIASYWLYGRASDFYQYDLDTFKDMFGDEVGMLFYLYSRGLTPGGRITEGGFWYLLTYVYAFLVYLFVMAWIINIGK</sequence>
<keyword evidence="1" id="KW-1133">Transmembrane helix</keyword>
<name>A0A4Y8CHG5_9HELO</name>
<protein>
    <submittedName>
        <fullName evidence="2">Uncharacterized protein</fullName>
    </submittedName>
</protein>
<feature type="transmembrane region" description="Helical" evidence="1">
    <location>
        <begin position="109"/>
        <end position="130"/>
    </location>
</feature>
<comment type="caution">
    <text evidence="2">The sequence shown here is derived from an EMBL/GenBank/DDBJ whole genome shotgun (WGS) entry which is preliminary data.</text>
</comment>
<dbReference type="AlphaFoldDB" id="A0A4Y8CHG5"/>
<organism evidence="2 3">
    <name type="scientific">Botryotinia calthae</name>
    <dbReference type="NCBI Taxonomy" id="38488"/>
    <lineage>
        <taxon>Eukaryota</taxon>
        <taxon>Fungi</taxon>
        <taxon>Dikarya</taxon>
        <taxon>Ascomycota</taxon>
        <taxon>Pezizomycotina</taxon>
        <taxon>Leotiomycetes</taxon>
        <taxon>Helotiales</taxon>
        <taxon>Sclerotiniaceae</taxon>
        <taxon>Botryotinia</taxon>
    </lineage>
</organism>